<dbReference type="InterPro" id="IPR019004">
    <property type="entry name" value="YqeY/Aim41"/>
</dbReference>
<dbReference type="InterPro" id="IPR042184">
    <property type="entry name" value="YqeY/Aim41_N"/>
</dbReference>
<protein>
    <recommendedName>
        <fullName evidence="1">Altered inheritance of mitochondria protein 41</fullName>
    </recommendedName>
</protein>
<sequence>MSSLPLRPLFRPRPLLYPLSNAAFFSTTRPRRSASPGPILPTLRPALLAAMKAKDTQRLTVLRSLLASITNASKTSSPIANDAALYTLLSKRISECSAAAKEFGDAGRQDLVEKEQGEVVVLREIAERCGAVSEEEVRVVVEGVVDGMKSEKGGVQVGKATGRVLGELKGKPVDREMVMRVVKEVAET</sequence>
<evidence type="ECO:0000313" key="4">
    <source>
        <dbReference type="RefSeq" id="XP_033572472.1"/>
    </source>
</evidence>
<dbReference type="PANTHER" id="PTHR28055">
    <property type="entry name" value="ALTERED INHERITANCE OF MITOCHONDRIA PROTEIN 41, MITOCHONDRIAL"/>
    <property type="match status" value="1"/>
</dbReference>
<dbReference type="AlphaFoldDB" id="A0A6A6YAB8"/>
<evidence type="ECO:0000313" key="2">
    <source>
        <dbReference type="EMBL" id="KAF2805508.1"/>
    </source>
</evidence>
<dbReference type="InterPro" id="IPR003789">
    <property type="entry name" value="Asn/Gln_tRNA_amidoTrase-B-like"/>
</dbReference>
<dbReference type="RefSeq" id="XP_033572472.1">
    <property type="nucleotide sequence ID" value="XM_033718148.1"/>
</dbReference>
<evidence type="ECO:0000256" key="1">
    <source>
        <dbReference type="RuleBase" id="RU365099"/>
    </source>
</evidence>
<dbReference type="PANTHER" id="PTHR28055:SF1">
    <property type="entry name" value="ALTERED INHERITANCE OF MITOCHONDRIA PROTEIN 41, MITOCHONDRIAL"/>
    <property type="match status" value="1"/>
</dbReference>
<comment type="subcellular location">
    <subcellularLocation>
        <location evidence="1">Mitochondrion</location>
    </subcellularLocation>
</comment>
<gene>
    <name evidence="1" type="primary">AIM41</name>
    <name evidence="2 4" type="ORF">BDZ99DRAFT_450102</name>
</gene>
<dbReference type="GO" id="GO:0005739">
    <property type="term" value="C:mitochondrion"/>
    <property type="evidence" value="ECO:0007669"/>
    <property type="project" value="UniProtKB-SubCell"/>
</dbReference>
<keyword evidence="3" id="KW-1185">Reference proteome</keyword>
<dbReference type="Gene3D" id="1.10.1510.10">
    <property type="entry name" value="Uncharacterised protein YqeY/AIM41 PF09424, N-terminal domain"/>
    <property type="match status" value="1"/>
</dbReference>
<evidence type="ECO:0000313" key="3">
    <source>
        <dbReference type="Proteomes" id="UP000504636"/>
    </source>
</evidence>
<name>A0A6A6YAB8_9PEZI</name>
<dbReference type="EMBL" id="MU003709">
    <property type="protein sequence ID" value="KAF2805508.1"/>
    <property type="molecule type" value="Genomic_DNA"/>
</dbReference>
<accession>A0A6A6YAB8</accession>
<dbReference type="Proteomes" id="UP000504636">
    <property type="component" value="Unplaced"/>
</dbReference>
<reference evidence="2 4" key="1">
    <citation type="journal article" date="2020" name="Stud. Mycol.">
        <title>101 Dothideomycetes genomes: a test case for predicting lifestyles and emergence of pathogens.</title>
        <authorList>
            <person name="Haridas S."/>
            <person name="Albert R."/>
            <person name="Binder M."/>
            <person name="Bloem J."/>
            <person name="Labutti K."/>
            <person name="Salamov A."/>
            <person name="Andreopoulos B."/>
            <person name="Baker S."/>
            <person name="Barry K."/>
            <person name="Bills G."/>
            <person name="Bluhm B."/>
            <person name="Cannon C."/>
            <person name="Castanera R."/>
            <person name="Culley D."/>
            <person name="Daum C."/>
            <person name="Ezra D."/>
            <person name="Gonzalez J."/>
            <person name="Henrissat B."/>
            <person name="Kuo A."/>
            <person name="Liang C."/>
            <person name="Lipzen A."/>
            <person name="Lutzoni F."/>
            <person name="Magnuson J."/>
            <person name="Mondo S."/>
            <person name="Nolan M."/>
            <person name="Ohm R."/>
            <person name="Pangilinan J."/>
            <person name="Park H.-J."/>
            <person name="Ramirez L."/>
            <person name="Alfaro M."/>
            <person name="Sun H."/>
            <person name="Tritt A."/>
            <person name="Yoshinaga Y."/>
            <person name="Zwiers L.-H."/>
            <person name="Turgeon B."/>
            <person name="Goodwin S."/>
            <person name="Spatafora J."/>
            <person name="Crous P."/>
            <person name="Grigoriev I."/>
        </authorList>
    </citation>
    <scope>NUCLEOTIDE SEQUENCE</scope>
    <source>
        <strain evidence="2 4">CBS 304.34</strain>
    </source>
</reference>
<reference evidence="4" key="3">
    <citation type="submission" date="2025-04" db="UniProtKB">
        <authorList>
            <consortium name="RefSeq"/>
        </authorList>
    </citation>
    <scope>IDENTIFICATION</scope>
    <source>
        <strain evidence="4">CBS 304.34</strain>
    </source>
</reference>
<dbReference type="Pfam" id="PF09424">
    <property type="entry name" value="YqeY"/>
    <property type="match status" value="1"/>
</dbReference>
<dbReference type="GO" id="GO:0016884">
    <property type="term" value="F:carbon-nitrogen ligase activity, with glutamine as amido-N-donor"/>
    <property type="evidence" value="ECO:0007669"/>
    <property type="project" value="UniProtKB-UniRule"/>
</dbReference>
<comment type="similarity">
    <text evidence="1">Belongs to the AIM41 family.</text>
</comment>
<reference evidence="4" key="2">
    <citation type="submission" date="2020-04" db="EMBL/GenBank/DDBJ databases">
        <authorList>
            <consortium name="NCBI Genome Project"/>
        </authorList>
    </citation>
    <scope>NUCLEOTIDE SEQUENCE</scope>
    <source>
        <strain evidence="4">CBS 304.34</strain>
    </source>
</reference>
<dbReference type="OrthoDB" id="538640at2759"/>
<proteinExistence type="inferred from homology"/>
<organism evidence="2">
    <name type="scientific">Mytilinidion resinicola</name>
    <dbReference type="NCBI Taxonomy" id="574789"/>
    <lineage>
        <taxon>Eukaryota</taxon>
        <taxon>Fungi</taxon>
        <taxon>Dikarya</taxon>
        <taxon>Ascomycota</taxon>
        <taxon>Pezizomycotina</taxon>
        <taxon>Dothideomycetes</taxon>
        <taxon>Pleosporomycetidae</taxon>
        <taxon>Mytilinidiales</taxon>
        <taxon>Mytilinidiaceae</taxon>
        <taxon>Mytilinidion</taxon>
    </lineage>
</organism>
<keyword evidence="1" id="KW-0496">Mitochondrion</keyword>
<dbReference type="SUPFAM" id="SSF89095">
    <property type="entry name" value="GatB/YqeY motif"/>
    <property type="match status" value="1"/>
</dbReference>